<organism evidence="3 4">
    <name type="scientific">Clavibacter michiganensis subsp. michiganensis</name>
    <dbReference type="NCBI Taxonomy" id="33013"/>
    <lineage>
        <taxon>Bacteria</taxon>
        <taxon>Bacillati</taxon>
        <taxon>Actinomycetota</taxon>
        <taxon>Actinomycetes</taxon>
        <taxon>Micrococcales</taxon>
        <taxon>Microbacteriaceae</taxon>
        <taxon>Clavibacter</taxon>
    </lineage>
</organism>
<feature type="region of interest" description="Disordered" evidence="1">
    <location>
        <begin position="345"/>
        <end position="408"/>
    </location>
</feature>
<evidence type="ECO:0008006" key="5">
    <source>
        <dbReference type="Google" id="ProtNLM"/>
    </source>
</evidence>
<dbReference type="Proteomes" id="UP000195062">
    <property type="component" value="Unassembled WGS sequence"/>
</dbReference>
<keyword evidence="4" id="KW-1185">Reference proteome</keyword>
<feature type="compositionally biased region" description="Basic and acidic residues" evidence="1">
    <location>
        <begin position="178"/>
        <end position="197"/>
    </location>
</feature>
<dbReference type="AlphaFoldDB" id="A0A251XE70"/>
<evidence type="ECO:0000313" key="4">
    <source>
        <dbReference type="Proteomes" id="UP000195062"/>
    </source>
</evidence>
<feature type="transmembrane region" description="Helical" evidence="2">
    <location>
        <begin position="132"/>
        <end position="154"/>
    </location>
</feature>
<keyword evidence="2" id="KW-0812">Transmembrane</keyword>
<feature type="compositionally biased region" description="Basic and acidic residues" evidence="1">
    <location>
        <begin position="346"/>
        <end position="362"/>
    </location>
</feature>
<feature type="transmembrane region" description="Helical" evidence="2">
    <location>
        <begin position="57"/>
        <end position="74"/>
    </location>
</feature>
<dbReference type="EMBL" id="MDHH01000007">
    <property type="protein sequence ID" value="OUE00553.1"/>
    <property type="molecule type" value="Genomic_DNA"/>
</dbReference>
<evidence type="ECO:0000256" key="1">
    <source>
        <dbReference type="SAM" id="MobiDB-lite"/>
    </source>
</evidence>
<sequence length="408" mass="45181">MDLPALLAVPAVAVTVTLLAAVAAALLVTAVVALVVRVVARRREWAARLVTRARRPFRVLLVVVAVWIALRASVAPGEVRDGLDHLLHVITIVATAWLVCALAIFFEDLGLSRYRVDVADNRVARRVRTQVLIIRRLTVVAIVVVAIGAILLTFRVPGRGRERPRLRGARVDRRRPRRAVDARQRVRRDAARLQRRDPRGRRRDRRDGVGPRGGDHPDVRGRPHLGRPADGAAVHLLHDHAVPELDPHQVGAARAVELDLDWRATPASMREELDRVLATTDLWDGRVSVLQVTDAVGGYVRIRVLVSAVDAPTLFDLRCLVRERLVAFLHEHSPQSLPRTRVQMVDPHEHGDAPRAGRRAAEAEPTGLFSGTAQGDSRASQFTGPISTVPDAERIDLEVDGDRWRTHD</sequence>
<feature type="transmembrane region" description="Helical" evidence="2">
    <location>
        <begin position="6"/>
        <end position="36"/>
    </location>
</feature>
<name>A0A251XE70_CLAMM</name>
<comment type="caution">
    <text evidence="3">The sequence shown here is derived from an EMBL/GenBank/DDBJ whole genome shotgun (WGS) entry which is preliminary data.</text>
</comment>
<gene>
    <name evidence="3" type="ORF">CMMCAS07_17450</name>
</gene>
<protein>
    <recommendedName>
        <fullName evidence="5">Mechanosensitive ion channel</fullName>
    </recommendedName>
</protein>
<feature type="region of interest" description="Disordered" evidence="1">
    <location>
        <begin position="165"/>
        <end position="229"/>
    </location>
</feature>
<evidence type="ECO:0000256" key="2">
    <source>
        <dbReference type="SAM" id="Phobius"/>
    </source>
</evidence>
<keyword evidence="2" id="KW-1133">Transmembrane helix</keyword>
<feature type="compositionally biased region" description="Basic and acidic residues" evidence="1">
    <location>
        <begin position="205"/>
        <end position="221"/>
    </location>
</feature>
<evidence type="ECO:0000313" key="3">
    <source>
        <dbReference type="EMBL" id="OUE00553.1"/>
    </source>
</evidence>
<feature type="transmembrane region" description="Helical" evidence="2">
    <location>
        <begin position="86"/>
        <end position="106"/>
    </location>
</feature>
<feature type="compositionally biased region" description="Basic and acidic residues" evidence="1">
    <location>
        <begin position="391"/>
        <end position="408"/>
    </location>
</feature>
<keyword evidence="2" id="KW-0472">Membrane</keyword>
<feature type="compositionally biased region" description="Polar residues" evidence="1">
    <location>
        <begin position="369"/>
        <end position="386"/>
    </location>
</feature>
<accession>A0A251XE70</accession>
<reference evidence="3 4" key="1">
    <citation type="submission" date="2016-08" db="EMBL/GenBank/DDBJ databases">
        <title>Genome sequence of Clavibacter michiganensis subsp. michiganensis strain CASJ007.</title>
        <authorList>
            <person name="Thapa S.P."/>
            <person name="Coaker G."/>
        </authorList>
    </citation>
    <scope>NUCLEOTIDE SEQUENCE [LARGE SCALE GENOMIC DNA]</scope>
    <source>
        <strain evidence="3">CASJ007</strain>
    </source>
</reference>
<proteinExistence type="predicted"/>